<dbReference type="OrthoDB" id="1432662at2"/>
<gene>
    <name evidence="2" type="ORF">AUC69_12085</name>
</gene>
<feature type="domain" description="General stress protein FMN-binding split barrel" evidence="1">
    <location>
        <begin position="11"/>
        <end position="151"/>
    </location>
</feature>
<dbReference type="InterPro" id="IPR052917">
    <property type="entry name" value="Stress-Dev_Protein"/>
</dbReference>
<dbReference type="SUPFAM" id="SSF50475">
    <property type="entry name" value="FMN-binding split barrel"/>
    <property type="match status" value="1"/>
</dbReference>
<dbReference type="Pfam" id="PF16242">
    <property type="entry name" value="Pyrid_ox_like"/>
    <property type="match status" value="1"/>
</dbReference>
<evidence type="ECO:0000313" key="3">
    <source>
        <dbReference type="Proteomes" id="UP000094472"/>
    </source>
</evidence>
<sequence length="167" mass="19400">MDQHINEQANIDRIWEIIEKARVCMMATHFSEGMRVRPMEALPERDENVIYFLTDKRGLKDDEVEIRPEVYLTFVYPNENVYLALTGEAFVSRDPECARALWDRQQDGWLSGPDDPNLMAIRVELWRAEMWDGPLNCAVADFQFAKARLFGIKANLGETDKVTVELF</sequence>
<dbReference type="PANTHER" id="PTHR34818:SF1">
    <property type="entry name" value="PROTEIN BLI-3"/>
    <property type="match status" value="1"/>
</dbReference>
<accession>A0A1E3VV09</accession>
<organism evidence="2 3">
    <name type="scientific">Methyloceanibacter superfactus</name>
    <dbReference type="NCBI Taxonomy" id="1774969"/>
    <lineage>
        <taxon>Bacteria</taxon>
        <taxon>Pseudomonadati</taxon>
        <taxon>Pseudomonadota</taxon>
        <taxon>Alphaproteobacteria</taxon>
        <taxon>Hyphomicrobiales</taxon>
        <taxon>Hyphomicrobiaceae</taxon>
        <taxon>Methyloceanibacter</taxon>
    </lineage>
</organism>
<dbReference type="InterPro" id="IPR038725">
    <property type="entry name" value="YdaG_split_barrel_FMN-bd"/>
</dbReference>
<proteinExistence type="predicted"/>
<dbReference type="STRING" id="1774969.AUC69_12085"/>
<name>A0A1E3VV09_9HYPH</name>
<dbReference type="PANTHER" id="PTHR34818">
    <property type="entry name" value="PROTEIN BLI-3"/>
    <property type="match status" value="1"/>
</dbReference>
<dbReference type="RefSeq" id="WP_069441906.1">
    <property type="nucleotide sequence ID" value="NZ_LPWF01000026.1"/>
</dbReference>
<dbReference type="EMBL" id="LPWF01000026">
    <property type="protein sequence ID" value="ODR97355.1"/>
    <property type="molecule type" value="Genomic_DNA"/>
</dbReference>
<dbReference type="Proteomes" id="UP000094472">
    <property type="component" value="Unassembled WGS sequence"/>
</dbReference>
<dbReference type="Gene3D" id="2.30.110.10">
    <property type="entry name" value="Electron Transport, Fmn-binding Protein, Chain A"/>
    <property type="match status" value="1"/>
</dbReference>
<comment type="caution">
    <text evidence="2">The sequence shown here is derived from an EMBL/GenBank/DDBJ whole genome shotgun (WGS) entry which is preliminary data.</text>
</comment>
<evidence type="ECO:0000313" key="2">
    <source>
        <dbReference type="EMBL" id="ODR97355.1"/>
    </source>
</evidence>
<keyword evidence="3" id="KW-1185">Reference proteome</keyword>
<reference evidence="2 3" key="1">
    <citation type="journal article" date="2016" name="Environ. Microbiol.">
        <title>New Methyloceanibacter diversity from North Sea sediments includes methanotroph containing solely the soluble methane monooxygenase.</title>
        <authorList>
            <person name="Vekeman B."/>
            <person name="Kerckhof F.M."/>
            <person name="Cremers G."/>
            <person name="de Vos P."/>
            <person name="Vandamme P."/>
            <person name="Boon N."/>
            <person name="Op den Camp H.J."/>
            <person name="Heylen K."/>
        </authorList>
    </citation>
    <scope>NUCLEOTIDE SEQUENCE [LARGE SCALE GENOMIC DNA]</scope>
    <source>
        <strain evidence="2 3">R-67175</strain>
    </source>
</reference>
<dbReference type="AlphaFoldDB" id="A0A1E3VV09"/>
<protein>
    <recommendedName>
        <fullName evidence="1">General stress protein FMN-binding split barrel domain-containing protein</fullName>
    </recommendedName>
</protein>
<dbReference type="InterPro" id="IPR012349">
    <property type="entry name" value="Split_barrel_FMN-bd"/>
</dbReference>
<evidence type="ECO:0000259" key="1">
    <source>
        <dbReference type="Pfam" id="PF16242"/>
    </source>
</evidence>